<dbReference type="Gene3D" id="3.40.50.150">
    <property type="entry name" value="Vaccinia Virus protein VP39"/>
    <property type="match status" value="1"/>
</dbReference>
<dbReference type="InterPro" id="IPR003826">
    <property type="entry name" value="AdoMetDC_fam_prok"/>
</dbReference>
<dbReference type="PROSITE" id="PS51006">
    <property type="entry name" value="PABS_2"/>
    <property type="match status" value="1"/>
</dbReference>
<keyword evidence="6 11" id="KW-0620">Polyamine biosynthesis</keyword>
<dbReference type="NCBIfam" id="TIGR03330">
    <property type="entry name" value="SAM_DCase_Bsu"/>
    <property type="match status" value="1"/>
</dbReference>
<dbReference type="Pfam" id="PF01564">
    <property type="entry name" value="Spermine_synth"/>
    <property type="match status" value="1"/>
</dbReference>
<dbReference type="GO" id="GO:0004014">
    <property type="term" value="F:adenosylmethionine decarboxylase activity"/>
    <property type="evidence" value="ECO:0007669"/>
    <property type="project" value="InterPro"/>
</dbReference>
<dbReference type="Proteomes" id="UP001295423">
    <property type="component" value="Unassembled WGS sequence"/>
</dbReference>
<sequence>MSHRFVIMSLLACYLLAFAIGRTARMVFIVEPQKRLIEENQALNELIQNTPQLKLPNPIMKGGLEPPKTAYTSKNFDTARTATTISRFIVTDVGAESDEKAKECRVPEISNKGIAENEDQEVHEPKGQHLLVDIANVESAFLGSEERLSVAMLELVKRCGLTLLSYHCHGMIPTGVSCAGVLLESHVSFHTWPEEGVITLDLYTCGEGSLLPFVSIAKELFAIPSATADKVPELVWSHKFRGFTDDLESEIAVRTDFFRFPIGVMMDYKEEIYSGETEFQKVDIYDVLRPHFQSLDEYQKSLLGDGSYASQNPELFEPDRIVFLDGILQSRRSGDAAYHESLVHPGMFAHPNPKRVAIVGGGEGATLREVLKHSTVEELVMIEIDKKMVDISKQYLPFWSDCSQLIGSADYCFDDPRVDAYFEDAFKWFIDRFSSEPTIEAKKFDVIIIDALDPQVQVDIVDALYDGGPFLTSLPNSLRDDGILIAQVGEAARLESPGEEHSWHRNRVKFIKTLIDNGFESVRDYEESHAGFYYPWQFVVAFKSFESRKSWFHHEALTSVDIHERILPTKTGELSLRYFDGPTMMSYKFPSKASETVFCLRDSKSEMCSEGRNEDHHDWKSPVSALVMDENKITNKIFPSTIPDSNQLSSRERMISKYFTGKNAYNPLAERDPTLLPDTILKTKPMH</sequence>
<dbReference type="AlphaFoldDB" id="A0AAD2CVC1"/>
<dbReference type="InterPro" id="IPR030374">
    <property type="entry name" value="PABS"/>
</dbReference>
<keyword evidence="4" id="KW-0210">Decarboxylase</keyword>
<evidence type="ECO:0000313" key="14">
    <source>
        <dbReference type="Proteomes" id="UP001295423"/>
    </source>
</evidence>
<dbReference type="GO" id="GO:0016740">
    <property type="term" value="F:transferase activity"/>
    <property type="evidence" value="ECO:0007669"/>
    <property type="project" value="UniProtKB-UniRule"/>
</dbReference>
<dbReference type="SUPFAM" id="SSF56276">
    <property type="entry name" value="S-adenosylmethionine decarboxylase"/>
    <property type="match status" value="1"/>
</dbReference>
<comment type="similarity">
    <text evidence="2">Belongs to the spermidine/spermine synthase family.</text>
</comment>
<dbReference type="EMBL" id="CAKOGP040001112">
    <property type="protein sequence ID" value="CAJ1942906.1"/>
    <property type="molecule type" value="Genomic_DNA"/>
</dbReference>
<accession>A0AAD2CVC1</accession>
<dbReference type="PANTHER" id="PTHR11558:SF11">
    <property type="entry name" value="SPERMIDINE SYNTHASE"/>
    <property type="match status" value="1"/>
</dbReference>
<keyword evidence="10" id="KW-0670">Pyruvate</keyword>
<evidence type="ECO:0000256" key="1">
    <source>
        <dbReference type="ARBA" id="ARBA00001928"/>
    </source>
</evidence>
<evidence type="ECO:0000256" key="9">
    <source>
        <dbReference type="ARBA" id="ARBA00023270"/>
    </source>
</evidence>
<keyword evidence="14" id="KW-1185">Reference proteome</keyword>
<dbReference type="SUPFAM" id="SSF53335">
    <property type="entry name" value="S-adenosyl-L-methionine-dependent methyltransferases"/>
    <property type="match status" value="1"/>
</dbReference>
<evidence type="ECO:0000259" key="12">
    <source>
        <dbReference type="PROSITE" id="PS51006"/>
    </source>
</evidence>
<keyword evidence="9" id="KW-0704">Schiff base</keyword>
<keyword evidence="5" id="KW-0068">Autocatalytic cleavage</keyword>
<evidence type="ECO:0000256" key="5">
    <source>
        <dbReference type="ARBA" id="ARBA00022813"/>
    </source>
</evidence>
<dbReference type="HAMAP" id="MF_00198">
    <property type="entry name" value="Spermidine_synth"/>
    <property type="match status" value="1"/>
</dbReference>
<evidence type="ECO:0000256" key="3">
    <source>
        <dbReference type="ARBA" id="ARBA00022679"/>
    </source>
</evidence>
<dbReference type="InterPro" id="IPR001045">
    <property type="entry name" value="Spermi_synthase"/>
</dbReference>
<comment type="cofactor">
    <cofactor evidence="1">
        <name>pyruvate</name>
        <dbReference type="ChEBI" id="CHEBI:15361"/>
    </cofactor>
</comment>
<protein>
    <recommendedName>
        <fullName evidence="12">PABS domain-containing protein</fullName>
    </recommendedName>
</protein>
<gene>
    <name evidence="13" type="ORF">CYCCA115_LOCUS8180</name>
</gene>
<dbReference type="InterPro" id="IPR030373">
    <property type="entry name" value="PABS_CS"/>
</dbReference>
<comment type="caution">
    <text evidence="13">The sequence shown here is derived from an EMBL/GenBank/DDBJ whole genome shotgun (WGS) entry which is preliminary data.</text>
</comment>
<dbReference type="GO" id="GO:0008295">
    <property type="term" value="P:spermidine biosynthetic process"/>
    <property type="evidence" value="ECO:0007669"/>
    <property type="project" value="InterPro"/>
</dbReference>
<evidence type="ECO:0000256" key="10">
    <source>
        <dbReference type="ARBA" id="ARBA00023317"/>
    </source>
</evidence>
<proteinExistence type="inferred from homology"/>
<dbReference type="InterPro" id="IPR017716">
    <property type="entry name" value="S-AdoMet_deCOase_pro-enz"/>
</dbReference>
<dbReference type="PROSITE" id="PS01330">
    <property type="entry name" value="PABS_1"/>
    <property type="match status" value="1"/>
</dbReference>
<evidence type="ECO:0000256" key="8">
    <source>
        <dbReference type="ARBA" id="ARBA00023239"/>
    </source>
</evidence>
<dbReference type="InterPro" id="IPR029063">
    <property type="entry name" value="SAM-dependent_MTases_sf"/>
</dbReference>
<dbReference type="PANTHER" id="PTHR11558">
    <property type="entry name" value="SPERMIDINE/SPERMINE SYNTHASE"/>
    <property type="match status" value="1"/>
</dbReference>
<organism evidence="13 14">
    <name type="scientific">Cylindrotheca closterium</name>
    <dbReference type="NCBI Taxonomy" id="2856"/>
    <lineage>
        <taxon>Eukaryota</taxon>
        <taxon>Sar</taxon>
        <taxon>Stramenopiles</taxon>
        <taxon>Ochrophyta</taxon>
        <taxon>Bacillariophyta</taxon>
        <taxon>Bacillariophyceae</taxon>
        <taxon>Bacillariophycidae</taxon>
        <taxon>Bacillariales</taxon>
        <taxon>Bacillariaceae</taxon>
        <taxon>Cylindrotheca</taxon>
    </lineage>
</organism>
<reference evidence="13" key="1">
    <citation type="submission" date="2023-08" db="EMBL/GenBank/DDBJ databases">
        <authorList>
            <person name="Audoor S."/>
            <person name="Bilcke G."/>
        </authorList>
    </citation>
    <scope>NUCLEOTIDE SEQUENCE</scope>
</reference>
<dbReference type="Pfam" id="PF02675">
    <property type="entry name" value="AdoMet_dc"/>
    <property type="match status" value="1"/>
</dbReference>
<evidence type="ECO:0000256" key="7">
    <source>
        <dbReference type="ARBA" id="ARBA00023145"/>
    </source>
</evidence>
<evidence type="ECO:0000313" key="13">
    <source>
        <dbReference type="EMBL" id="CAJ1942906.1"/>
    </source>
</evidence>
<evidence type="ECO:0000256" key="11">
    <source>
        <dbReference type="PROSITE-ProRule" id="PRU00354"/>
    </source>
</evidence>
<name>A0AAD2CVC1_9STRA</name>
<evidence type="ECO:0000256" key="2">
    <source>
        <dbReference type="ARBA" id="ARBA00007867"/>
    </source>
</evidence>
<feature type="active site" description="Proton acceptor" evidence="11">
    <location>
        <position position="450"/>
    </location>
</feature>
<evidence type="ECO:0000256" key="4">
    <source>
        <dbReference type="ARBA" id="ARBA00022793"/>
    </source>
</evidence>
<dbReference type="InterPro" id="IPR016067">
    <property type="entry name" value="S-AdoMet_deCO2ase_core"/>
</dbReference>
<dbReference type="Gene3D" id="3.60.90.10">
    <property type="entry name" value="S-adenosylmethionine decarboxylase"/>
    <property type="match status" value="1"/>
</dbReference>
<dbReference type="CDD" id="cd02440">
    <property type="entry name" value="AdoMet_MTases"/>
    <property type="match status" value="1"/>
</dbReference>
<keyword evidence="3 11" id="KW-0808">Transferase</keyword>
<keyword evidence="7" id="KW-0865">Zymogen</keyword>
<keyword evidence="8" id="KW-0456">Lyase</keyword>
<feature type="domain" description="PABS" evidence="12">
    <location>
        <begin position="254"/>
        <end position="543"/>
    </location>
</feature>
<evidence type="ECO:0000256" key="6">
    <source>
        <dbReference type="ARBA" id="ARBA00023115"/>
    </source>
</evidence>